<dbReference type="Gene3D" id="2.60.40.3440">
    <property type="match status" value="1"/>
</dbReference>
<dbReference type="Pfam" id="PF18962">
    <property type="entry name" value="Por_Secre_tail"/>
    <property type="match status" value="1"/>
</dbReference>
<dbReference type="AlphaFoldDB" id="A0A1M5EHL6"/>
<dbReference type="InterPro" id="IPR026444">
    <property type="entry name" value="Secre_tail"/>
</dbReference>
<organism evidence="2 3">
    <name type="scientific">Cnuella takakiae</name>
    <dbReference type="NCBI Taxonomy" id="1302690"/>
    <lineage>
        <taxon>Bacteria</taxon>
        <taxon>Pseudomonadati</taxon>
        <taxon>Bacteroidota</taxon>
        <taxon>Chitinophagia</taxon>
        <taxon>Chitinophagales</taxon>
        <taxon>Chitinophagaceae</taxon>
        <taxon>Cnuella</taxon>
    </lineage>
</organism>
<keyword evidence="3" id="KW-1185">Reference proteome</keyword>
<dbReference type="Pfam" id="PF17963">
    <property type="entry name" value="Big_9"/>
    <property type="match status" value="2"/>
</dbReference>
<dbReference type="NCBIfam" id="TIGR03803">
    <property type="entry name" value="Gloeo_Verruco"/>
    <property type="match status" value="13"/>
</dbReference>
<dbReference type="EMBL" id="FQUO01000012">
    <property type="protein sequence ID" value="SHF78697.1"/>
    <property type="molecule type" value="Genomic_DNA"/>
</dbReference>
<accession>A0A1M5EHL6</accession>
<evidence type="ECO:0000313" key="2">
    <source>
        <dbReference type="EMBL" id="SHF78697.1"/>
    </source>
</evidence>
<proteinExistence type="predicted"/>
<dbReference type="Proteomes" id="UP000184368">
    <property type="component" value="Unassembled WGS sequence"/>
</dbReference>
<dbReference type="NCBIfam" id="TIGR04183">
    <property type="entry name" value="Por_Secre_tail"/>
    <property type="match status" value="1"/>
</dbReference>
<feature type="domain" description="Secretion system C-terminal sorting" evidence="1">
    <location>
        <begin position="951"/>
        <end position="1021"/>
    </location>
</feature>
<name>A0A1M5EHL6_9BACT</name>
<protein>
    <submittedName>
        <fullName evidence="2">Por secretion system C-terminal sorting domain-containing protein</fullName>
    </submittedName>
</protein>
<reference evidence="2 3" key="1">
    <citation type="submission" date="2016-11" db="EMBL/GenBank/DDBJ databases">
        <authorList>
            <person name="Jaros S."/>
            <person name="Januszkiewicz K."/>
            <person name="Wedrychowicz H."/>
        </authorList>
    </citation>
    <scope>NUCLEOTIDE SEQUENCE [LARGE SCALE GENOMIC DNA]</scope>
    <source>
        <strain evidence="2 3">DSM 26897</strain>
    </source>
</reference>
<sequence>MYLQLDPTKPITTTPLLKFVFLTLITFFTLPALHAQNVLMGVTTNGGVEGKGTLFTIKIDTKAFQVARNFADWGSSPEGDLVRGTDGFLYGMTESGGTYGNGTLFRIATTGGITILRHFNIEEEGGHPKGGIIQAKDGNFYGLLSSGGDYQGGSVFRLTPSGTFSVIRHFNINADGGRPRGNLVQGTDGNFYGIHTHGGTFNGGTIFKMTPDGQYSVLKMLSSATDGAQSEGSLVQATDGALYGMTQYGGTYGYGVIFRITTTGTYKVLKHLTPATDAAYPTGDLIQAKDGYLYGMAPKGIAYNGVIFKIKMDGTGFVLLHQMAPATEGGNPLGSLKQGSDGNFYGLTYLGGGSGYSGTAFKMNSSGTLTVIRRFTEATDGGQACGSLIQAPDGALYGMTYAGGKNLKGTIFRLTTGGSYSVLAHLNGSNTGNAPAGNVAIGKDSAYFGITRAGGTYNNGTIYKTCGGVTTVLRSLNRPTDGESPVGGLLRATDGNLYGMTENGGTNGFGTIFRITPTGTFTVLRHMSATDGTNPQGRLVQGNDGLLYGVAYSGGTNGNGTIFRLTAGGTGFTVLRHLVTTTDGNKLLMGLTKGTDGALYGMTSSNTRFFKITPTGEFVVIKALTYSTDGGSPAGELVQGTDGNFYGTMRDGGPSAGGVIFRISAAGTFTRLRYLTPATDGGTPKGSLVQGSDGAFYGTTSTGGTYKAGTIFRIEGTTFTVLRHFNIATDGGMPMGGLIITPKVVTTANSQTGLTTPEDVAKAITLTGSGATNLNYTIITQPRNGTISSGTGASRTYTPKANFNGVDSFAFTANLGCVASAPAWVKITVTLVNDAPVLAAIGSKTVVKGTLLKFTATATDVDAGQTRTFTLLNAPAGAAITTAGAFTWTPAATGTFTCTVRVTDNGSPVLADEEVITITVTAPAIATTTAAMEQREMAAALPETAKPAASLYPNPVHSRFTVALDAPVAQIQATIFDVKGSVLYTGKQAGGRQFQLDASALPAGQYFLRLDTPSGSQVLKFVKQ</sequence>
<dbReference type="RefSeq" id="WP_073044906.1">
    <property type="nucleotide sequence ID" value="NZ_FQUO01000012.1"/>
</dbReference>
<gene>
    <name evidence="2" type="ORF">SAMN05444008_11249</name>
</gene>
<evidence type="ECO:0000313" key="3">
    <source>
        <dbReference type="Proteomes" id="UP000184368"/>
    </source>
</evidence>
<dbReference type="Gene3D" id="2.60.40.10">
    <property type="entry name" value="Immunoglobulins"/>
    <property type="match status" value="1"/>
</dbReference>
<dbReference type="InterPro" id="IPR022519">
    <property type="entry name" value="Gloeo/Verruco_rpt"/>
</dbReference>
<dbReference type="InterPro" id="IPR013783">
    <property type="entry name" value="Ig-like_fold"/>
</dbReference>
<evidence type="ECO:0000259" key="1">
    <source>
        <dbReference type="Pfam" id="PF18962"/>
    </source>
</evidence>
<dbReference type="SUPFAM" id="SSF63829">
    <property type="entry name" value="Calcium-dependent phosphotriesterase"/>
    <property type="match status" value="2"/>
</dbReference>